<organism evidence="1 2">
    <name type="scientific">Hermanssonia centrifuga</name>
    <dbReference type="NCBI Taxonomy" id="98765"/>
    <lineage>
        <taxon>Eukaryota</taxon>
        <taxon>Fungi</taxon>
        <taxon>Dikarya</taxon>
        <taxon>Basidiomycota</taxon>
        <taxon>Agaricomycotina</taxon>
        <taxon>Agaricomycetes</taxon>
        <taxon>Polyporales</taxon>
        <taxon>Meruliaceae</taxon>
        <taxon>Hermanssonia</taxon>
    </lineage>
</organism>
<accession>A0A2R6P5B4</accession>
<reference evidence="1 2" key="1">
    <citation type="submission" date="2018-02" db="EMBL/GenBank/DDBJ databases">
        <title>Genome sequence of the basidiomycete white-rot fungus Phlebia centrifuga.</title>
        <authorList>
            <person name="Granchi Z."/>
            <person name="Peng M."/>
            <person name="de Vries R.P."/>
            <person name="Hilden K."/>
            <person name="Makela M.R."/>
            <person name="Grigoriev I."/>
            <person name="Riley R."/>
        </authorList>
    </citation>
    <scope>NUCLEOTIDE SEQUENCE [LARGE SCALE GENOMIC DNA]</scope>
    <source>
        <strain evidence="1 2">FBCC195</strain>
    </source>
</reference>
<dbReference type="AlphaFoldDB" id="A0A2R6P5B4"/>
<evidence type="ECO:0000313" key="1">
    <source>
        <dbReference type="EMBL" id="PSR85529.1"/>
    </source>
</evidence>
<protein>
    <submittedName>
        <fullName evidence="1">Uncharacterized protein</fullName>
    </submittedName>
</protein>
<evidence type="ECO:0000313" key="2">
    <source>
        <dbReference type="Proteomes" id="UP000186601"/>
    </source>
</evidence>
<dbReference type="EMBL" id="MLYV02000532">
    <property type="protein sequence ID" value="PSR85529.1"/>
    <property type="molecule type" value="Genomic_DNA"/>
</dbReference>
<comment type="caution">
    <text evidence="1">The sequence shown here is derived from an EMBL/GenBank/DDBJ whole genome shotgun (WGS) entry which is preliminary data.</text>
</comment>
<sequence length="98" mass="10909">MALLPRGQASIRSCVSSVSGYRKDLFAISDMNYSTPAESQHTNQGSCGDARKKAYRIVCYQHSQRMDSGHMEAVSRALKFHHKLKLSQQPWEAGGLLP</sequence>
<proteinExistence type="predicted"/>
<dbReference type="Proteomes" id="UP000186601">
    <property type="component" value="Unassembled WGS sequence"/>
</dbReference>
<gene>
    <name evidence="1" type="ORF">PHLCEN_2v5420</name>
</gene>
<keyword evidence="2" id="KW-1185">Reference proteome</keyword>
<name>A0A2R6P5B4_9APHY</name>